<accession>A0A0A9BN79</accession>
<dbReference type="AlphaFoldDB" id="A0A0A9BN79"/>
<dbReference type="EMBL" id="GBRH01237173">
    <property type="protein sequence ID" value="JAD60722.1"/>
    <property type="molecule type" value="Transcribed_RNA"/>
</dbReference>
<reference evidence="1" key="2">
    <citation type="journal article" date="2015" name="Data Brief">
        <title>Shoot transcriptome of the giant reed, Arundo donax.</title>
        <authorList>
            <person name="Barrero R.A."/>
            <person name="Guerrero F.D."/>
            <person name="Moolhuijzen P."/>
            <person name="Goolsby J.A."/>
            <person name="Tidwell J."/>
            <person name="Bellgard S.E."/>
            <person name="Bellgard M.I."/>
        </authorList>
    </citation>
    <scope>NUCLEOTIDE SEQUENCE</scope>
    <source>
        <tissue evidence="1">Shoot tissue taken approximately 20 cm above the soil surface</tissue>
    </source>
</reference>
<evidence type="ECO:0000313" key="1">
    <source>
        <dbReference type="EMBL" id="JAD60722.1"/>
    </source>
</evidence>
<reference evidence="1" key="1">
    <citation type="submission" date="2014-09" db="EMBL/GenBank/DDBJ databases">
        <authorList>
            <person name="Magalhaes I.L.F."/>
            <person name="Oliveira U."/>
            <person name="Santos F.R."/>
            <person name="Vidigal T.H.D.A."/>
            <person name="Brescovit A.D."/>
            <person name="Santos A.J."/>
        </authorList>
    </citation>
    <scope>NUCLEOTIDE SEQUENCE</scope>
    <source>
        <tissue evidence="1">Shoot tissue taken approximately 20 cm above the soil surface</tissue>
    </source>
</reference>
<name>A0A0A9BN79_ARUDO</name>
<sequence>MIQQIKQDSFRLAKEHNKQCPTLTISKQGCVLHFKVHPIAETLKQFCPICFADK</sequence>
<proteinExistence type="predicted"/>
<protein>
    <submittedName>
        <fullName evidence="1">Uncharacterized protein</fullName>
    </submittedName>
</protein>
<organism evidence="1">
    <name type="scientific">Arundo donax</name>
    <name type="common">Giant reed</name>
    <name type="synonym">Donax arundinaceus</name>
    <dbReference type="NCBI Taxonomy" id="35708"/>
    <lineage>
        <taxon>Eukaryota</taxon>
        <taxon>Viridiplantae</taxon>
        <taxon>Streptophyta</taxon>
        <taxon>Embryophyta</taxon>
        <taxon>Tracheophyta</taxon>
        <taxon>Spermatophyta</taxon>
        <taxon>Magnoliopsida</taxon>
        <taxon>Liliopsida</taxon>
        <taxon>Poales</taxon>
        <taxon>Poaceae</taxon>
        <taxon>PACMAD clade</taxon>
        <taxon>Arundinoideae</taxon>
        <taxon>Arundineae</taxon>
        <taxon>Arundo</taxon>
    </lineage>
</organism>